<evidence type="ECO:0000313" key="1">
    <source>
        <dbReference type="EMBL" id="GIH07391.1"/>
    </source>
</evidence>
<dbReference type="AlphaFoldDB" id="A0A8J3VIT3"/>
<dbReference type="EMBL" id="BONY01000036">
    <property type="protein sequence ID" value="GIH07391.1"/>
    <property type="molecule type" value="Genomic_DNA"/>
</dbReference>
<reference evidence="1" key="1">
    <citation type="submission" date="2021-01" db="EMBL/GenBank/DDBJ databases">
        <title>Whole genome shotgun sequence of Rhizocola hellebori NBRC 109834.</title>
        <authorList>
            <person name="Komaki H."/>
            <person name="Tamura T."/>
        </authorList>
    </citation>
    <scope>NUCLEOTIDE SEQUENCE</scope>
    <source>
        <strain evidence="1">NBRC 109834</strain>
    </source>
</reference>
<accession>A0A8J3VIT3</accession>
<name>A0A8J3VIT3_9ACTN</name>
<evidence type="ECO:0000313" key="2">
    <source>
        <dbReference type="Proteomes" id="UP000612899"/>
    </source>
</evidence>
<protein>
    <submittedName>
        <fullName evidence="1">Uncharacterized protein</fullName>
    </submittedName>
</protein>
<sequence>MTYQPQHETTISPYPLGQPPFVFGATCACGWLWMPNSYERTSAAIREHYVAEAMAIPLEEL</sequence>
<proteinExistence type="predicted"/>
<dbReference type="RefSeq" id="WP_203911181.1">
    <property type="nucleotide sequence ID" value="NZ_BONY01000036.1"/>
</dbReference>
<comment type="caution">
    <text evidence="1">The sequence shown here is derived from an EMBL/GenBank/DDBJ whole genome shotgun (WGS) entry which is preliminary data.</text>
</comment>
<gene>
    <name evidence="1" type="ORF">Rhe02_54580</name>
</gene>
<dbReference type="Proteomes" id="UP000612899">
    <property type="component" value="Unassembled WGS sequence"/>
</dbReference>
<keyword evidence="2" id="KW-1185">Reference proteome</keyword>
<organism evidence="1 2">
    <name type="scientific">Rhizocola hellebori</name>
    <dbReference type="NCBI Taxonomy" id="1392758"/>
    <lineage>
        <taxon>Bacteria</taxon>
        <taxon>Bacillati</taxon>
        <taxon>Actinomycetota</taxon>
        <taxon>Actinomycetes</taxon>
        <taxon>Micromonosporales</taxon>
        <taxon>Micromonosporaceae</taxon>
        <taxon>Rhizocola</taxon>
    </lineage>
</organism>